<keyword evidence="2" id="KW-1185">Reference proteome</keyword>
<reference evidence="1 2" key="1">
    <citation type="submission" date="2024-01" db="EMBL/GenBank/DDBJ databases">
        <title>The genomes of 5 underutilized Papilionoideae crops provide insights into root nodulation and disease resistanc.</title>
        <authorList>
            <person name="Jiang F."/>
        </authorList>
    </citation>
    <scope>NUCLEOTIDE SEQUENCE [LARGE SCALE GENOMIC DNA]</scope>
    <source>
        <strain evidence="1">DUOXIRENSHENG_FW03</strain>
        <tissue evidence="1">Leaves</tissue>
    </source>
</reference>
<proteinExistence type="predicted"/>
<name>A0AAN9S449_PSOTE</name>
<evidence type="ECO:0000313" key="1">
    <source>
        <dbReference type="EMBL" id="KAK7388892.1"/>
    </source>
</evidence>
<accession>A0AAN9S449</accession>
<dbReference type="AlphaFoldDB" id="A0AAN9S449"/>
<protein>
    <submittedName>
        <fullName evidence="1">Uncharacterized protein</fullName>
    </submittedName>
</protein>
<dbReference type="EMBL" id="JAYMYS010000006">
    <property type="protein sequence ID" value="KAK7388892.1"/>
    <property type="molecule type" value="Genomic_DNA"/>
</dbReference>
<evidence type="ECO:0000313" key="2">
    <source>
        <dbReference type="Proteomes" id="UP001386955"/>
    </source>
</evidence>
<dbReference type="Proteomes" id="UP001386955">
    <property type="component" value="Unassembled WGS sequence"/>
</dbReference>
<comment type="caution">
    <text evidence="1">The sequence shown here is derived from an EMBL/GenBank/DDBJ whole genome shotgun (WGS) entry which is preliminary data.</text>
</comment>
<gene>
    <name evidence="1" type="ORF">VNO78_23719</name>
</gene>
<sequence length="69" mass="7897">MKPSDMIKFCHLNIAHGCCESLPKLECAQRVLLFLFIRFTKTNYFSVAERSVLVAFGLNYIGDYANSFN</sequence>
<organism evidence="1 2">
    <name type="scientific">Psophocarpus tetragonolobus</name>
    <name type="common">Winged bean</name>
    <name type="synonym">Dolichos tetragonolobus</name>
    <dbReference type="NCBI Taxonomy" id="3891"/>
    <lineage>
        <taxon>Eukaryota</taxon>
        <taxon>Viridiplantae</taxon>
        <taxon>Streptophyta</taxon>
        <taxon>Embryophyta</taxon>
        <taxon>Tracheophyta</taxon>
        <taxon>Spermatophyta</taxon>
        <taxon>Magnoliopsida</taxon>
        <taxon>eudicotyledons</taxon>
        <taxon>Gunneridae</taxon>
        <taxon>Pentapetalae</taxon>
        <taxon>rosids</taxon>
        <taxon>fabids</taxon>
        <taxon>Fabales</taxon>
        <taxon>Fabaceae</taxon>
        <taxon>Papilionoideae</taxon>
        <taxon>50 kb inversion clade</taxon>
        <taxon>NPAAA clade</taxon>
        <taxon>indigoferoid/millettioid clade</taxon>
        <taxon>Phaseoleae</taxon>
        <taxon>Psophocarpus</taxon>
    </lineage>
</organism>